<dbReference type="PANTHER" id="PTHR38101">
    <property type="entry name" value="UPF0307 PROTEIN YJGA"/>
    <property type="match status" value="1"/>
</dbReference>
<dbReference type="OrthoDB" id="5293604at2"/>
<dbReference type="Gene3D" id="1.10.60.30">
    <property type="entry name" value="PSPTO4464-like domains"/>
    <property type="match status" value="2"/>
</dbReference>
<dbReference type="InterPro" id="IPR006839">
    <property type="entry name" value="DarP"/>
</dbReference>
<dbReference type="GO" id="GO:0005829">
    <property type="term" value="C:cytosol"/>
    <property type="evidence" value="ECO:0007669"/>
    <property type="project" value="TreeGrafter"/>
</dbReference>
<dbReference type="EMBL" id="FMYL01000013">
    <property type="protein sequence ID" value="SDC23581.1"/>
    <property type="molecule type" value="Genomic_DNA"/>
</dbReference>
<dbReference type="InterPro" id="IPR023153">
    <property type="entry name" value="DarP_sf"/>
</dbReference>
<evidence type="ECO:0000256" key="3">
    <source>
        <dbReference type="ARBA" id="ARBA00022730"/>
    </source>
</evidence>
<keyword evidence="1" id="KW-0963">Cytoplasm</keyword>
<organism evidence="6 7">
    <name type="scientific">Acinetobacter boissieri</name>
    <dbReference type="NCBI Taxonomy" id="1219383"/>
    <lineage>
        <taxon>Bacteria</taxon>
        <taxon>Pseudomonadati</taxon>
        <taxon>Pseudomonadota</taxon>
        <taxon>Gammaproteobacteria</taxon>
        <taxon>Moraxellales</taxon>
        <taxon>Moraxellaceae</taxon>
        <taxon>Acinetobacter</taxon>
    </lineage>
</organism>
<keyword evidence="3" id="KW-0699">rRNA-binding</keyword>
<dbReference type="NCBIfam" id="NF003593">
    <property type="entry name" value="PRK05255.1-1"/>
    <property type="match status" value="1"/>
</dbReference>
<accession>A0A1G6JYA2</accession>
<evidence type="ECO:0000256" key="5">
    <source>
        <dbReference type="SAM" id="MobiDB-lite"/>
    </source>
</evidence>
<dbReference type="Pfam" id="PF04751">
    <property type="entry name" value="DarP"/>
    <property type="match status" value="1"/>
</dbReference>
<dbReference type="SUPFAM" id="SSF158710">
    <property type="entry name" value="PSPTO4464-like"/>
    <property type="match status" value="1"/>
</dbReference>
<reference evidence="7" key="1">
    <citation type="submission" date="2016-09" db="EMBL/GenBank/DDBJ databases">
        <authorList>
            <person name="Varghese N."/>
            <person name="Submissions S."/>
        </authorList>
    </citation>
    <scope>NUCLEOTIDE SEQUENCE [LARGE SCALE GENOMIC DNA]</scope>
    <source>
        <strain evidence="7">ANC 4422</strain>
    </source>
</reference>
<dbReference type="PANTHER" id="PTHR38101:SF1">
    <property type="entry name" value="UPF0307 PROTEIN YJGA"/>
    <property type="match status" value="1"/>
</dbReference>
<keyword evidence="4" id="KW-0694">RNA-binding</keyword>
<dbReference type="GO" id="GO:0019843">
    <property type="term" value="F:rRNA binding"/>
    <property type="evidence" value="ECO:0007669"/>
    <property type="project" value="UniProtKB-KW"/>
</dbReference>
<evidence type="ECO:0000256" key="2">
    <source>
        <dbReference type="ARBA" id="ARBA00022517"/>
    </source>
</evidence>
<dbReference type="GO" id="GO:0042254">
    <property type="term" value="P:ribosome biogenesis"/>
    <property type="evidence" value="ECO:0007669"/>
    <property type="project" value="UniProtKB-KW"/>
</dbReference>
<evidence type="ECO:0000256" key="1">
    <source>
        <dbReference type="ARBA" id="ARBA00022490"/>
    </source>
</evidence>
<protein>
    <submittedName>
        <fullName evidence="6">Ribosomal 50S subunit-associated protein YjgA, DUF615 family</fullName>
    </submittedName>
</protein>
<feature type="compositionally biased region" description="Basic and acidic residues" evidence="5">
    <location>
        <begin position="17"/>
        <end position="28"/>
    </location>
</feature>
<dbReference type="PIRSF" id="PIRSF016183">
    <property type="entry name" value="UCP016183"/>
    <property type="match status" value="1"/>
</dbReference>
<dbReference type="STRING" id="1219383.SAMN05421733_11321"/>
<evidence type="ECO:0000313" key="7">
    <source>
        <dbReference type="Proteomes" id="UP000242501"/>
    </source>
</evidence>
<gene>
    <name evidence="6" type="ORF">SAMN05421733_11321</name>
</gene>
<name>A0A1G6JYA2_9GAMM</name>
<dbReference type="CDD" id="cd16331">
    <property type="entry name" value="YjgA-like"/>
    <property type="match status" value="1"/>
</dbReference>
<proteinExistence type="predicted"/>
<sequence>MARRPQKSYSSEDFESLEGRASKSEQKRAVQRMAALGEQLAELSTKQIQQLPVDERLIDALTDVQQITSFEARRRQFQRIGKLLRNENEEVVLSYLTPKQGLKKQAQLVRWVDRMIEQGDSAIHDFSKHFNATEKHTLRQHVLRYHRDKSLQATPEELEQARQKVLHYVQQVALLSDQGKARG</sequence>
<feature type="region of interest" description="Disordered" evidence="5">
    <location>
        <begin position="1"/>
        <end position="29"/>
    </location>
</feature>
<keyword evidence="2" id="KW-0690">Ribosome biogenesis</keyword>
<evidence type="ECO:0000313" key="6">
    <source>
        <dbReference type="EMBL" id="SDC23581.1"/>
    </source>
</evidence>
<dbReference type="Proteomes" id="UP000242501">
    <property type="component" value="Unassembled WGS sequence"/>
</dbReference>
<dbReference type="RefSeq" id="WP_092749830.1">
    <property type="nucleotide sequence ID" value="NZ_FMYL01000013.1"/>
</dbReference>
<dbReference type="AlphaFoldDB" id="A0A1G6JYA2"/>
<keyword evidence="7" id="KW-1185">Reference proteome</keyword>
<evidence type="ECO:0000256" key="4">
    <source>
        <dbReference type="ARBA" id="ARBA00022884"/>
    </source>
</evidence>